<dbReference type="InterPro" id="IPR024562">
    <property type="entry name" value="YqhG"/>
</dbReference>
<keyword evidence="2" id="KW-1185">Reference proteome</keyword>
<organism evidence="1 2">
    <name type="scientific">Ectobacillus antri</name>
    <dbReference type="NCBI Taxonomy" id="2486280"/>
    <lineage>
        <taxon>Bacteria</taxon>
        <taxon>Bacillati</taxon>
        <taxon>Bacillota</taxon>
        <taxon>Bacilli</taxon>
        <taxon>Bacillales</taxon>
        <taxon>Bacillaceae</taxon>
        <taxon>Ectobacillus</taxon>
    </lineage>
</organism>
<proteinExistence type="predicted"/>
<dbReference type="EMBL" id="JARULN010000002">
    <property type="protein sequence ID" value="MDG5753327.1"/>
    <property type="molecule type" value="Genomic_DNA"/>
</dbReference>
<dbReference type="Proteomes" id="UP001218246">
    <property type="component" value="Unassembled WGS sequence"/>
</dbReference>
<sequence>MQQHEIHHYLHRFFTANHCEVLAQTDYHLDVQLTIEMDKLLMNRPFYWHYLEKTGGVPNPMRLTFITDQNKAPKDLKGEPIHYGSPRLHQIFGVSRSLGSYIRMYERVHAQGQQTPLHPWLGVNMKISYQCDRKKDTLYSLGLHLLTGTMMNNFHETLQEIPLTPKIPDFCFTLSPIIKPQSGIKRVEEALKAIIAREDHTWAAEARKRWNHDLQLLHKFYEDKEELPDSFEVEKQALKEQYEPQIVMQVINAGLFYLSPRYMQ</sequence>
<dbReference type="RefSeq" id="WP_124563414.1">
    <property type="nucleotide sequence ID" value="NZ_JARRRY010000001.1"/>
</dbReference>
<name>A0ABT6H410_9BACI</name>
<protein>
    <submittedName>
        <fullName evidence="1">YqhG family protein</fullName>
    </submittedName>
</protein>
<accession>A0ABT6H410</accession>
<evidence type="ECO:0000313" key="1">
    <source>
        <dbReference type="EMBL" id="MDG5753327.1"/>
    </source>
</evidence>
<comment type="caution">
    <text evidence="1">The sequence shown here is derived from an EMBL/GenBank/DDBJ whole genome shotgun (WGS) entry which is preliminary data.</text>
</comment>
<gene>
    <name evidence="1" type="ORF">P6P90_04870</name>
</gene>
<reference evidence="1 2" key="1">
    <citation type="submission" date="2023-04" db="EMBL/GenBank/DDBJ databases">
        <title>Ectobacillus antri isolated from activated sludge.</title>
        <authorList>
            <person name="Yan P."/>
            <person name="Liu X."/>
        </authorList>
    </citation>
    <scope>NUCLEOTIDE SEQUENCE [LARGE SCALE GENOMIC DNA]</scope>
    <source>
        <strain evidence="1 2">C18H</strain>
    </source>
</reference>
<dbReference type="Pfam" id="PF11079">
    <property type="entry name" value="YqhG"/>
    <property type="match status" value="1"/>
</dbReference>
<evidence type="ECO:0000313" key="2">
    <source>
        <dbReference type="Proteomes" id="UP001218246"/>
    </source>
</evidence>